<feature type="transmembrane region" description="Helical" evidence="1">
    <location>
        <begin position="162"/>
        <end position="182"/>
    </location>
</feature>
<keyword evidence="1" id="KW-0472">Membrane</keyword>
<dbReference type="RefSeq" id="WP_138130184.1">
    <property type="nucleotide sequence ID" value="NZ_VBWO01000001.1"/>
</dbReference>
<organism evidence="2 3">
    <name type="scientific">Lacticaseibacillus zeae</name>
    <name type="common">Lactobacillus zeae</name>
    <dbReference type="NCBI Taxonomy" id="57037"/>
    <lineage>
        <taxon>Bacteria</taxon>
        <taxon>Bacillati</taxon>
        <taxon>Bacillota</taxon>
        <taxon>Bacilli</taxon>
        <taxon>Lactobacillales</taxon>
        <taxon>Lactobacillaceae</taxon>
        <taxon>Lacticaseibacillus</taxon>
    </lineage>
</organism>
<evidence type="ECO:0000313" key="2">
    <source>
        <dbReference type="EMBL" id="TLF41889.1"/>
    </source>
</evidence>
<reference evidence="2 3" key="1">
    <citation type="submission" date="2019-05" db="EMBL/GenBank/DDBJ databases">
        <title>Genome-based reclassification of Lactobacillus casei as Lactobacillus casei subsp. casei. subsp.nov., description of Lactobacillus casei subsp. zeae subsp. nov., and emended description of Lactobacillus casei.</title>
        <authorList>
            <person name="Huang C.-H."/>
        </authorList>
    </citation>
    <scope>NUCLEOTIDE SEQUENCE [LARGE SCALE GENOMIC DNA]</scope>
    <source>
        <strain evidence="2 3">CRBIP24.44</strain>
    </source>
</reference>
<evidence type="ECO:0000256" key="1">
    <source>
        <dbReference type="SAM" id="Phobius"/>
    </source>
</evidence>
<keyword evidence="1" id="KW-0812">Transmembrane</keyword>
<protein>
    <submittedName>
        <fullName evidence="2">Uncharacterized protein</fullName>
    </submittedName>
</protein>
<dbReference type="AlphaFoldDB" id="A0A5R8M103"/>
<sequence length="198" mass="22329">MDWFMRSDLALKLGIVLYVVFEILAIPIVSVLTVHRKISNVMRGVTIFLSFILAVAVPILVMTPLDSEYLHVSEKNFQLYGATLFFVLTFIPFILTLSVDLLMLYRLRDPQAKGHDQIDYFKAGSGIVFLIQGLLLYAGTTLLNVLAGLYSLIEFPSNLRPLSLIPVLAALVIVPIIIVKLWKRMMLLIERVSEYSKA</sequence>
<keyword evidence="1" id="KW-1133">Transmembrane helix</keyword>
<proteinExistence type="predicted"/>
<feature type="transmembrane region" description="Helical" evidence="1">
    <location>
        <begin position="77"/>
        <end position="105"/>
    </location>
</feature>
<feature type="transmembrane region" description="Helical" evidence="1">
    <location>
        <begin position="46"/>
        <end position="65"/>
    </location>
</feature>
<dbReference type="Proteomes" id="UP000309885">
    <property type="component" value="Unassembled WGS sequence"/>
</dbReference>
<accession>A0A5R8M103</accession>
<name>A0A5R8M103_LACZE</name>
<feature type="transmembrane region" description="Helical" evidence="1">
    <location>
        <begin position="126"/>
        <end position="150"/>
    </location>
</feature>
<dbReference type="EMBL" id="VBWO01000001">
    <property type="protein sequence ID" value="TLF41889.1"/>
    <property type="molecule type" value="Genomic_DNA"/>
</dbReference>
<evidence type="ECO:0000313" key="3">
    <source>
        <dbReference type="Proteomes" id="UP000309885"/>
    </source>
</evidence>
<feature type="transmembrane region" description="Helical" evidence="1">
    <location>
        <begin position="15"/>
        <end position="34"/>
    </location>
</feature>
<comment type="caution">
    <text evidence="2">The sequence shown here is derived from an EMBL/GenBank/DDBJ whole genome shotgun (WGS) entry which is preliminary data.</text>
</comment>
<gene>
    <name evidence="2" type="ORF">FEI15_01380</name>
</gene>